<evidence type="ECO:0000313" key="3">
    <source>
        <dbReference type="Proteomes" id="UP001265550"/>
    </source>
</evidence>
<organism evidence="2 3">
    <name type="scientific">Hydrogenophaga laconesensis</name>
    <dbReference type="NCBI Taxonomy" id="1805971"/>
    <lineage>
        <taxon>Bacteria</taxon>
        <taxon>Pseudomonadati</taxon>
        <taxon>Pseudomonadota</taxon>
        <taxon>Betaproteobacteria</taxon>
        <taxon>Burkholderiales</taxon>
        <taxon>Comamonadaceae</taxon>
        <taxon>Hydrogenophaga</taxon>
    </lineage>
</organism>
<reference evidence="2 3" key="1">
    <citation type="submission" date="2023-07" db="EMBL/GenBank/DDBJ databases">
        <title>Sorghum-associated microbial communities from plants grown in Nebraska, USA.</title>
        <authorList>
            <person name="Schachtman D."/>
        </authorList>
    </citation>
    <scope>NUCLEOTIDE SEQUENCE [LARGE SCALE GENOMIC DNA]</scope>
    <source>
        <strain evidence="2 3">BE240</strain>
    </source>
</reference>
<evidence type="ECO:0000256" key="1">
    <source>
        <dbReference type="SAM" id="SignalP"/>
    </source>
</evidence>
<dbReference type="PROSITE" id="PS51257">
    <property type="entry name" value="PROKAR_LIPOPROTEIN"/>
    <property type="match status" value="1"/>
</dbReference>
<accession>A0ABU1VJB8</accession>
<dbReference type="EMBL" id="JAVDWE010000035">
    <property type="protein sequence ID" value="MDR7097587.1"/>
    <property type="molecule type" value="Genomic_DNA"/>
</dbReference>
<name>A0ABU1VJB8_9BURK</name>
<keyword evidence="3" id="KW-1185">Reference proteome</keyword>
<sequence length="149" mass="16025">MKIISSCRPSLTALGVAVLLSACGAGSNGYPSSEDVKAWHTKTASNGYFKLQTVEITDLDCTTPSRKEMEQLTRAAAFMGSKAEEAIKGAVKCSYTVNASFSGVDKPFLKTQGYEVNGLKLTSQGFMRVPKGDSYEWQGSTRRLPKTPG</sequence>
<evidence type="ECO:0008006" key="4">
    <source>
        <dbReference type="Google" id="ProtNLM"/>
    </source>
</evidence>
<protein>
    <recommendedName>
        <fullName evidence="4">Lipoprotein</fullName>
    </recommendedName>
</protein>
<dbReference type="Proteomes" id="UP001265550">
    <property type="component" value="Unassembled WGS sequence"/>
</dbReference>
<keyword evidence="1" id="KW-0732">Signal</keyword>
<gene>
    <name evidence="2" type="ORF">J2X09_005363</name>
</gene>
<evidence type="ECO:0000313" key="2">
    <source>
        <dbReference type="EMBL" id="MDR7097587.1"/>
    </source>
</evidence>
<feature type="chain" id="PRO_5047454476" description="Lipoprotein" evidence="1">
    <location>
        <begin position="25"/>
        <end position="149"/>
    </location>
</feature>
<proteinExistence type="predicted"/>
<dbReference type="RefSeq" id="WP_204735927.1">
    <property type="nucleotide sequence ID" value="NZ_JAVDWE010000035.1"/>
</dbReference>
<comment type="caution">
    <text evidence="2">The sequence shown here is derived from an EMBL/GenBank/DDBJ whole genome shotgun (WGS) entry which is preliminary data.</text>
</comment>
<feature type="signal peptide" evidence="1">
    <location>
        <begin position="1"/>
        <end position="24"/>
    </location>
</feature>